<dbReference type="InterPro" id="IPR027643">
    <property type="entry name" value="Formin-like_plant"/>
</dbReference>
<dbReference type="GO" id="GO:0045010">
    <property type="term" value="P:actin nucleation"/>
    <property type="evidence" value="ECO:0007669"/>
    <property type="project" value="InterPro"/>
</dbReference>
<dbReference type="Gene3D" id="1.20.58.2220">
    <property type="entry name" value="Formin, FH2 domain"/>
    <property type="match status" value="1"/>
</dbReference>
<protein>
    <recommendedName>
        <fullName evidence="2">Formin-like protein</fullName>
    </recommendedName>
</protein>
<proteinExistence type="inferred from homology"/>
<evidence type="ECO:0000256" key="4">
    <source>
        <dbReference type="SAM" id="Phobius"/>
    </source>
</evidence>
<keyword evidence="5" id="KW-0732">Signal</keyword>
<dbReference type="AlphaFoldDB" id="A0A7N0TWZ5"/>
<feature type="chain" id="PRO_5029633595" description="Formin-like protein" evidence="5">
    <location>
        <begin position="22"/>
        <end position="841"/>
    </location>
</feature>
<comment type="similarity">
    <text evidence="1">Belongs to the formin-like family. Class-I subfamily.</text>
</comment>
<evidence type="ECO:0000256" key="5">
    <source>
        <dbReference type="SAM" id="SignalP"/>
    </source>
</evidence>
<reference evidence="7" key="1">
    <citation type="submission" date="2021-01" db="UniProtKB">
        <authorList>
            <consortium name="EnsemblPlants"/>
        </authorList>
    </citation>
    <scope>IDENTIFICATION</scope>
</reference>
<evidence type="ECO:0000313" key="8">
    <source>
        <dbReference type="Proteomes" id="UP000594263"/>
    </source>
</evidence>
<dbReference type="PROSITE" id="PS51444">
    <property type="entry name" value="FH2"/>
    <property type="match status" value="1"/>
</dbReference>
<dbReference type="Proteomes" id="UP000594263">
    <property type="component" value="Unplaced"/>
</dbReference>
<keyword evidence="8" id="KW-1185">Reference proteome</keyword>
<evidence type="ECO:0000256" key="2">
    <source>
        <dbReference type="RuleBase" id="RU361260"/>
    </source>
</evidence>
<dbReference type="PANTHER" id="PTHR23213">
    <property type="entry name" value="FORMIN-RELATED"/>
    <property type="match status" value="1"/>
</dbReference>
<dbReference type="Gramene" id="Kaladp0046s0278.1.v1.1">
    <property type="protein sequence ID" value="Kaladp0046s0278.1.v1.1"/>
    <property type="gene ID" value="Kaladp0046s0278.v1.1"/>
</dbReference>
<feature type="region of interest" description="Disordered" evidence="3">
    <location>
        <begin position="248"/>
        <end position="277"/>
    </location>
</feature>
<evidence type="ECO:0000256" key="3">
    <source>
        <dbReference type="SAM" id="MobiDB-lite"/>
    </source>
</evidence>
<feature type="compositionally biased region" description="Low complexity" evidence="3">
    <location>
        <begin position="298"/>
        <end position="320"/>
    </location>
</feature>
<keyword evidence="4" id="KW-0472">Membrane</keyword>
<evidence type="ECO:0000256" key="1">
    <source>
        <dbReference type="ARBA" id="ARBA00025793"/>
    </source>
</evidence>
<evidence type="ECO:0000313" key="7">
    <source>
        <dbReference type="EnsemblPlants" id="Kaladp0046s0278.1.v1.1"/>
    </source>
</evidence>
<keyword evidence="4" id="KW-1133">Transmembrane helix</keyword>
<accession>A0A7N0TWZ5</accession>
<evidence type="ECO:0000259" key="6">
    <source>
        <dbReference type="PROSITE" id="PS51444"/>
    </source>
</evidence>
<feature type="signal peptide" evidence="5">
    <location>
        <begin position="1"/>
        <end position="21"/>
    </location>
</feature>
<dbReference type="SUPFAM" id="SSF101447">
    <property type="entry name" value="Formin homology 2 domain (FH2 domain)"/>
    <property type="match status" value="1"/>
</dbReference>
<sequence length="841" mass="93208">MRVILFFLFLCFCTMMSQVTTSYALHRHLLHQPFFPLENPPPFDSAYPPSLPPQPSPQLPKYPFSSSSSSSTLAHGYPFFPSDPPPPPPPVPSLASFPANISSLIFPSSDDRHIPTTLITTIVSISVSALLLVLLLVLILRRKRKNSVASHKPLKSESMEHSPPPTVMSDGTIRPPPLRGGRGMIGTSTEFLYLGTVVNSQEIHQSNSIPNNVTKDVFRKPDSPELRPLPPLPKFNCYSSGEQVGFSRNVENEDDEEFFSPRGSSGKKESLGRTEFGSSEALRSVEVQIFADGSRSFNSKTASFPSSNSTSPKTSVSNNCRTSVLSSTSLSSSPEIELARPRISPTQFSDVVATSSLENFVNLPPPLPPMKPPRLWQNSVGPQTVNVSFPGEMVIEADHDQKDSRIETLERSEETPKPKMKPLHWDKVRASSDGATVWDQIKSSSLQMNEEICGSVSMVNSTNTIANVSGFQNALPSPNQENGVLDSRKRLDIAILLRALNITSDEVCDALLEGNPDALGSELLESLLKMKPSREEEQKLREFNDDSLYKLGPAEKFLKVLLEIPFAFERIDAMLYMANFDFEVEYLTQSFDTLKAACDVLKKSKMFSKLLEAVLEAGERMHVGINRKDALAFKLDTLLKLVDVKGSDGKTTLLHLVVQEIIREEDLTNVQGGLLGFQNEVESRKSGLQDVTSLIAELSDVKKAAEIDFSILSREVKKLASQIGRVSKLAEEITADENNIKLKESIKIFFKKAEPEISMIQIQQITAFNMVKEVIEYFHGNSVTEEAQPFKLFLVVRSFLPILDRVCKDLGKRSQRTIVGSDSVFSSFPQTQKIPPRTSSI</sequence>
<keyword evidence="4" id="KW-0812">Transmembrane</keyword>
<feature type="domain" description="FH2" evidence="6">
    <location>
        <begin position="410"/>
        <end position="830"/>
    </location>
</feature>
<name>A0A7N0TWZ5_KALFE</name>
<dbReference type="EnsemblPlants" id="Kaladp0046s0278.1.v1.1">
    <property type="protein sequence ID" value="Kaladp0046s0278.1.v1.1"/>
    <property type="gene ID" value="Kaladp0046s0278.v1.1"/>
</dbReference>
<organism evidence="7 8">
    <name type="scientific">Kalanchoe fedtschenkoi</name>
    <name type="common">Lavender scallops</name>
    <name type="synonym">South American air plant</name>
    <dbReference type="NCBI Taxonomy" id="63787"/>
    <lineage>
        <taxon>Eukaryota</taxon>
        <taxon>Viridiplantae</taxon>
        <taxon>Streptophyta</taxon>
        <taxon>Embryophyta</taxon>
        <taxon>Tracheophyta</taxon>
        <taxon>Spermatophyta</taxon>
        <taxon>Magnoliopsida</taxon>
        <taxon>eudicotyledons</taxon>
        <taxon>Gunneridae</taxon>
        <taxon>Pentapetalae</taxon>
        <taxon>Saxifragales</taxon>
        <taxon>Crassulaceae</taxon>
        <taxon>Kalanchoe</taxon>
    </lineage>
</organism>
<dbReference type="GO" id="GO:0051015">
    <property type="term" value="F:actin filament binding"/>
    <property type="evidence" value="ECO:0007669"/>
    <property type="project" value="InterPro"/>
</dbReference>
<feature type="compositionally biased region" description="Pro residues" evidence="3">
    <location>
        <begin position="46"/>
        <end position="60"/>
    </location>
</feature>
<feature type="region of interest" description="Disordered" evidence="3">
    <location>
        <begin position="297"/>
        <end position="320"/>
    </location>
</feature>
<feature type="transmembrane region" description="Helical" evidence="4">
    <location>
        <begin position="118"/>
        <end position="140"/>
    </location>
</feature>
<dbReference type="SMART" id="SM00498">
    <property type="entry name" value="FH2"/>
    <property type="match status" value="1"/>
</dbReference>
<feature type="region of interest" description="Disordered" evidence="3">
    <location>
        <begin position="46"/>
        <end position="68"/>
    </location>
</feature>
<feature type="region of interest" description="Disordered" evidence="3">
    <location>
        <begin position="149"/>
        <end position="176"/>
    </location>
</feature>
<dbReference type="PANTHER" id="PTHR23213:SF368">
    <property type="entry name" value="HISTONE H3-K79 METHYLTRANSFERASE"/>
    <property type="match status" value="1"/>
</dbReference>
<dbReference type="InterPro" id="IPR015425">
    <property type="entry name" value="FH2_Formin"/>
</dbReference>
<dbReference type="Pfam" id="PF02181">
    <property type="entry name" value="FH2"/>
    <property type="match status" value="1"/>
</dbReference>
<dbReference type="InterPro" id="IPR042201">
    <property type="entry name" value="FH2_Formin_sf"/>
</dbReference>